<evidence type="ECO:0000313" key="2">
    <source>
        <dbReference type="Proteomes" id="UP000069443"/>
    </source>
</evidence>
<sequence length="20" mass="1886">MRTGQALAVVASGAVLLSAA</sequence>
<name>A0A100WGI5_MYCCR</name>
<organism evidence="1 2">
    <name type="scientific">Mycolicibacterium canariasense</name>
    <name type="common">Mycobacterium canariasense</name>
    <dbReference type="NCBI Taxonomy" id="228230"/>
    <lineage>
        <taxon>Bacteria</taxon>
        <taxon>Bacillati</taxon>
        <taxon>Actinomycetota</taxon>
        <taxon>Actinomycetes</taxon>
        <taxon>Mycobacteriales</taxon>
        <taxon>Mycobacteriaceae</taxon>
        <taxon>Mycolicibacterium</taxon>
    </lineage>
</organism>
<proteinExistence type="predicted"/>
<reference evidence="2" key="2">
    <citation type="submission" date="2016-02" db="EMBL/GenBank/DDBJ databases">
        <title>Draft genome sequence of five rapidly growing Mycobacterium species.</title>
        <authorList>
            <person name="Katahira K."/>
            <person name="Gotou Y."/>
            <person name="Iida K."/>
            <person name="Ogura Y."/>
            <person name="Hayashi T."/>
        </authorList>
    </citation>
    <scope>NUCLEOTIDE SEQUENCE [LARGE SCALE GENOMIC DNA]</scope>
    <source>
        <strain evidence="2">JCM15298</strain>
    </source>
</reference>
<protein>
    <submittedName>
        <fullName evidence="1">Uncharacterized protein</fullName>
    </submittedName>
</protein>
<accession>A0A100WGI5</accession>
<feature type="non-terminal residue" evidence="1">
    <location>
        <position position="20"/>
    </location>
</feature>
<dbReference type="AlphaFoldDB" id="A0A100WGI5"/>
<dbReference type="EMBL" id="BCSY01000076">
    <property type="protein sequence ID" value="GAS97851.1"/>
    <property type="molecule type" value="Genomic_DNA"/>
</dbReference>
<gene>
    <name evidence="1" type="ORF">RMCC_4817</name>
</gene>
<evidence type="ECO:0000313" key="1">
    <source>
        <dbReference type="EMBL" id="GAS97851.1"/>
    </source>
</evidence>
<dbReference type="Proteomes" id="UP000069443">
    <property type="component" value="Unassembled WGS sequence"/>
</dbReference>
<reference evidence="2" key="1">
    <citation type="journal article" date="2016" name="Genome Announc.">
        <title>Draft Genome Sequences of Five Rapidly Growing Mycobacterium Species, M. thermoresistibile, M. fortuitum subsp. acetamidolyticum, M. canariasense, M. brisbanense, and M. novocastrense.</title>
        <authorList>
            <person name="Katahira K."/>
            <person name="Ogura Y."/>
            <person name="Gotoh Y."/>
            <person name="Hayashi T."/>
        </authorList>
    </citation>
    <scope>NUCLEOTIDE SEQUENCE [LARGE SCALE GENOMIC DNA]</scope>
    <source>
        <strain evidence="2">JCM15298</strain>
    </source>
</reference>
<comment type="caution">
    <text evidence="1">The sequence shown here is derived from an EMBL/GenBank/DDBJ whole genome shotgun (WGS) entry which is preliminary data.</text>
</comment>
<keyword evidence="2" id="KW-1185">Reference proteome</keyword>